<evidence type="ECO:0000313" key="1">
    <source>
        <dbReference type="EMBL" id="AWR22365.1"/>
    </source>
</evidence>
<dbReference type="RefSeq" id="WP_110234803.1">
    <property type="nucleotide sequence ID" value="NZ_CP023994.1"/>
</dbReference>
<organism evidence="1 2">
    <name type="scientific">Aurantimicrobium photophilum</name>
    <dbReference type="NCBI Taxonomy" id="1987356"/>
    <lineage>
        <taxon>Bacteria</taxon>
        <taxon>Bacillati</taxon>
        <taxon>Actinomycetota</taxon>
        <taxon>Actinomycetes</taxon>
        <taxon>Micrococcales</taxon>
        <taxon>Microbacteriaceae</taxon>
        <taxon>Aurantimicrobium</taxon>
    </lineage>
</organism>
<dbReference type="SUPFAM" id="SSF46689">
    <property type="entry name" value="Homeodomain-like"/>
    <property type="match status" value="1"/>
</dbReference>
<accession>A0A2Z3S0B9</accession>
<dbReference type="Gene3D" id="1.10.357.10">
    <property type="entry name" value="Tetracycline Repressor, domain 2"/>
    <property type="match status" value="1"/>
</dbReference>
<dbReference type="InterPro" id="IPR009057">
    <property type="entry name" value="Homeodomain-like_sf"/>
</dbReference>
<gene>
    <name evidence="1" type="ORF">AURMO_01784</name>
</gene>
<dbReference type="AlphaFoldDB" id="A0A2Z3S0B9"/>
<dbReference type="EMBL" id="CP023994">
    <property type="protein sequence ID" value="AWR22365.1"/>
    <property type="molecule type" value="Genomic_DNA"/>
</dbReference>
<keyword evidence="2" id="KW-1185">Reference proteome</keyword>
<dbReference type="OrthoDB" id="5177743at2"/>
<name>A0A2Z3S0B9_9MICO</name>
<reference evidence="1 2" key="1">
    <citation type="submission" date="2017-10" db="EMBL/GenBank/DDBJ databases">
        <title>Genome of an Actinobacterium that displays light-enhanced growth.</title>
        <authorList>
            <person name="Maresca J.A."/>
            <person name="Hempel P."/>
            <person name="Shevchenko O."/>
            <person name="Miller K.J."/>
            <person name="Hahn M.W."/>
        </authorList>
    </citation>
    <scope>NUCLEOTIDE SEQUENCE [LARGE SCALE GENOMIC DNA]</scope>
    <source>
        <strain evidence="1 2">MWH-Mo1</strain>
    </source>
</reference>
<evidence type="ECO:0000313" key="2">
    <source>
        <dbReference type="Proteomes" id="UP000246894"/>
    </source>
</evidence>
<dbReference type="KEGG" id="aum:AURMO_01784"/>
<dbReference type="Proteomes" id="UP000246894">
    <property type="component" value="Chromosome"/>
</dbReference>
<protein>
    <submittedName>
        <fullName evidence="1">HTH-type transcriptional regulator BetI</fullName>
    </submittedName>
</protein>
<proteinExistence type="predicted"/>
<sequence length="250" mass="27662">MSRAKKSSPSEPAPLDEQFWALYGLTNQSETRDKLVALAMSEISRRGILDVNARSLCDLLGVDYSLVTYHFGTFDGLLAEVFVHAHDLWIASIKEALGHTYSSPEERMRAVLEVQINRAIKYGMVVGIAHLPQVSENVTRILEEKFPSRLAAAVGFSVAVMSMLVSDLKAGTMTDLQMDLVREPEDVLQSPFAAEVPVAMRIQWAMVGPTLWMTGAAGGNKEIAEVDDHLQVEQQVRVFIDRLIMSAKES</sequence>